<keyword evidence="1" id="KW-0479">Metal-binding</keyword>
<dbReference type="GO" id="GO:0046872">
    <property type="term" value="F:metal ion binding"/>
    <property type="evidence" value="ECO:0007669"/>
    <property type="project" value="UniProtKB-KW"/>
</dbReference>
<comment type="caution">
    <text evidence="3">The sequence shown here is derived from an EMBL/GenBank/DDBJ whole genome shotgun (WGS) entry which is preliminary data.</text>
</comment>
<evidence type="ECO:0000313" key="4">
    <source>
        <dbReference type="Proteomes" id="UP000243975"/>
    </source>
</evidence>
<dbReference type="AlphaFoldDB" id="A0A103XVI9"/>
<reference evidence="3 4" key="1">
    <citation type="journal article" date="2016" name="Sci. Rep.">
        <title>The genome sequence of the outbreeding globe artichoke constructed de novo incorporating a phase-aware low-pass sequencing strategy of F1 progeny.</title>
        <authorList>
            <person name="Scaglione D."/>
            <person name="Reyes-Chin-Wo S."/>
            <person name="Acquadro A."/>
            <person name="Froenicke L."/>
            <person name="Portis E."/>
            <person name="Beitel C."/>
            <person name="Tirone M."/>
            <person name="Mauro R."/>
            <person name="Lo Monaco A."/>
            <person name="Mauromicale G."/>
            <person name="Faccioli P."/>
            <person name="Cattivelli L."/>
            <person name="Rieseberg L."/>
            <person name="Michelmore R."/>
            <person name="Lanteri S."/>
        </authorList>
    </citation>
    <scope>NUCLEOTIDE SEQUENCE [LARGE SCALE GENOMIC DNA]</scope>
    <source>
        <strain evidence="3">2C</strain>
    </source>
</reference>
<evidence type="ECO:0000256" key="2">
    <source>
        <dbReference type="SAM" id="MobiDB-lite"/>
    </source>
</evidence>
<keyword evidence="4" id="KW-1185">Reference proteome</keyword>
<feature type="compositionally biased region" description="Polar residues" evidence="2">
    <location>
        <begin position="78"/>
        <end position="89"/>
    </location>
</feature>
<feature type="compositionally biased region" description="Low complexity" evidence="2">
    <location>
        <begin position="62"/>
        <end position="77"/>
    </location>
</feature>
<evidence type="ECO:0000313" key="3">
    <source>
        <dbReference type="EMBL" id="KVH97591.1"/>
    </source>
</evidence>
<name>A0A103XVI9_CYNCS</name>
<dbReference type="PANTHER" id="PTHR45868:SF19">
    <property type="entry name" value="HEAVY METAL-ASSOCIATED ISOPRENYLATED PLANT PROTEIN 37"/>
    <property type="match status" value="1"/>
</dbReference>
<accession>A0A103XVI9</accession>
<dbReference type="PANTHER" id="PTHR45868">
    <property type="entry name" value="HEAVY METAL-ASSOCIATED ISOPRENYLATED PLANT PROTEIN 33-RELATED"/>
    <property type="match status" value="1"/>
</dbReference>
<sequence>MTKDEDFKLLKIQTCILRVNLHCDGCKNKVKKTLQRIEVDASFEDDEDLRFLRGKANQMGFLKQNQQQKQQESANNNPRNSKNKSQPTDGNGKKGQNLGGQKGNSVNLNEGKRVNELSSMTNGGIRGFEMPQNSGLAMAAAAGGGGGQHMMLTMNGVGYNQQQQEEYNHPAASMMMNLQNRQAMQQQMMMMNQRSPVMPPTIGHCYYNYNYNTAPYTYNEPPHGYYYTSDENTSSCSIM</sequence>
<organism evidence="3 4">
    <name type="scientific">Cynara cardunculus var. scolymus</name>
    <name type="common">Globe artichoke</name>
    <name type="synonym">Cynara scolymus</name>
    <dbReference type="NCBI Taxonomy" id="59895"/>
    <lineage>
        <taxon>Eukaryota</taxon>
        <taxon>Viridiplantae</taxon>
        <taxon>Streptophyta</taxon>
        <taxon>Embryophyta</taxon>
        <taxon>Tracheophyta</taxon>
        <taxon>Spermatophyta</taxon>
        <taxon>Magnoliopsida</taxon>
        <taxon>eudicotyledons</taxon>
        <taxon>Gunneridae</taxon>
        <taxon>Pentapetalae</taxon>
        <taxon>asterids</taxon>
        <taxon>campanulids</taxon>
        <taxon>Asterales</taxon>
        <taxon>Asteraceae</taxon>
        <taxon>Carduoideae</taxon>
        <taxon>Cardueae</taxon>
        <taxon>Carduinae</taxon>
        <taxon>Cynara</taxon>
    </lineage>
</organism>
<evidence type="ECO:0000256" key="1">
    <source>
        <dbReference type="ARBA" id="ARBA00022723"/>
    </source>
</evidence>
<dbReference type="Gene3D" id="3.30.70.100">
    <property type="match status" value="1"/>
</dbReference>
<gene>
    <name evidence="3" type="ORF">Ccrd_000251</name>
</gene>
<dbReference type="OMA" id="AHMFNDE"/>
<proteinExistence type="predicted"/>
<dbReference type="EMBL" id="LEKV01003824">
    <property type="protein sequence ID" value="KVH97591.1"/>
    <property type="molecule type" value="Genomic_DNA"/>
</dbReference>
<dbReference type="Proteomes" id="UP000243975">
    <property type="component" value="Unassembled WGS sequence"/>
</dbReference>
<dbReference type="Gramene" id="KVH97591">
    <property type="protein sequence ID" value="KVH97591"/>
    <property type="gene ID" value="Ccrd_000251"/>
</dbReference>
<dbReference type="STRING" id="59895.A0A103XVI9"/>
<protein>
    <submittedName>
        <fullName evidence="3">Heavy metal-associated domain, HMA</fullName>
    </submittedName>
</protein>
<feature type="region of interest" description="Disordered" evidence="2">
    <location>
        <begin position="62"/>
        <end position="112"/>
    </location>
</feature>